<evidence type="ECO:0000256" key="1">
    <source>
        <dbReference type="SAM" id="Phobius"/>
    </source>
</evidence>
<feature type="transmembrane region" description="Helical" evidence="1">
    <location>
        <begin position="6"/>
        <end position="22"/>
    </location>
</feature>
<reference evidence="2 3" key="1">
    <citation type="submission" date="2020-03" db="EMBL/GenBank/DDBJ databases">
        <authorList>
            <person name="Wang L."/>
            <person name="He N."/>
            <person name="Li Y."/>
            <person name="Fang Y."/>
            <person name="Zhang F."/>
        </authorList>
    </citation>
    <scope>NUCLEOTIDE SEQUENCE [LARGE SCALE GENOMIC DNA]</scope>
    <source>
        <strain evidence="2 3">36D10-4-7</strain>
    </source>
</reference>
<comment type="caution">
    <text evidence="2">The sequence shown here is derived from an EMBL/GenBank/DDBJ whole genome shotgun (WGS) entry which is preliminary data.</text>
</comment>
<protein>
    <submittedName>
        <fullName evidence="2">LPXTG cell wall anchor domain-containing protein</fullName>
    </submittedName>
</protein>
<name>A0ABX1CMQ7_9SPHN</name>
<sequence>MLIAYTIIAAMLLVGSVALIGWKRRRDARRLRLRGIKTGERAAERTASERRIA</sequence>
<dbReference type="Proteomes" id="UP000732399">
    <property type="component" value="Unassembled WGS sequence"/>
</dbReference>
<evidence type="ECO:0000313" key="2">
    <source>
        <dbReference type="EMBL" id="NJR79259.1"/>
    </source>
</evidence>
<proteinExistence type="predicted"/>
<dbReference type="RefSeq" id="WP_168134802.1">
    <property type="nucleotide sequence ID" value="NZ_JAAVJH010000006.1"/>
</dbReference>
<organism evidence="2 3">
    <name type="scientific">Sphingomonas corticis</name>
    <dbReference type="NCBI Taxonomy" id="2722791"/>
    <lineage>
        <taxon>Bacteria</taxon>
        <taxon>Pseudomonadati</taxon>
        <taxon>Pseudomonadota</taxon>
        <taxon>Alphaproteobacteria</taxon>
        <taxon>Sphingomonadales</taxon>
        <taxon>Sphingomonadaceae</taxon>
        <taxon>Sphingomonas</taxon>
    </lineage>
</organism>
<keyword evidence="1" id="KW-0472">Membrane</keyword>
<dbReference type="EMBL" id="JAAVJH010000006">
    <property type="protein sequence ID" value="NJR79259.1"/>
    <property type="molecule type" value="Genomic_DNA"/>
</dbReference>
<evidence type="ECO:0000313" key="3">
    <source>
        <dbReference type="Proteomes" id="UP000732399"/>
    </source>
</evidence>
<dbReference type="NCBIfam" id="TIGR01167">
    <property type="entry name" value="LPXTG_anchor"/>
    <property type="match status" value="1"/>
</dbReference>
<keyword evidence="3" id="KW-1185">Reference proteome</keyword>
<keyword evidence="1" id="KW-0812">Transmembrane</keyword>
<keyword evidence="1" id="KW-1133">Transmembrane helix</keyword>
<gene>
    <name evidence="2" type="ORF">HBH26_11760</name>
</gene>
<accession>A0ABX1CMQ7</accession>